<dbReference type="PANTHER" id="PTHR28259:SF1">
    <property type="entry name" value="FLUORIDE EXPORT PROTEIN 1-RELATED"/>
    <property type="match status" value="1"/>
</dbReference>
<keyword evidence="10" id="KW-0813">Transport</keyword>
<keyword evidence="3 10" id="KW-0812">Transmembrane</keyword>
<sequence>MQVLAVGLGGMAGALLRYGLGLALAPPVGSFPVGTLTANWIGCLALGWFHSRFSGAPLSPAVRGGIATGLIGSFTTFSTFSVETHQLLQSGQMGTACLYLLASLWGGLFLLRTGVRLARGKEDRAC</sequence>
<evidence type="ECO:0000256" key="8">
    <source>
        <dbReference type="ARBA" id="ARBA00035585"/>
    </source>
</evidence>
<comment type="subcellular location">
    <subcellularLocation>
        <location evidence="1 10">Cell membrane</location>
        <topology evidence="1 10">Multi-pass membrane protein</topology>
    </subcellularLocation>
</comment>
<feature type="transmembrane region" description="Helical" evidence="10">
    <location>
        <begin position="61"/>
        <end position="81"/>
    </location>
</feature>
<evidence type="ECO:0000256" key="7">
    <source>
        <dbReference type="ARBA" id="ARBA00035120"/>
    </source>
</evidence>
<dbReference type="AlphaFoldDB" id="A0A1N7IK43"/>
<accession>A0A1N7IK43</accession>
<keyword evidence="5 10" id="KW-0472">Membrane</keyword>
<evidence type="ECO:0000313" key="11">
    <source>
        <dbReference type="EMBL" id="SIS37459.1"/>
    </source>
</evidence>
<evidence type="ECO:0000256" key="5">
    <source>
        <dbReference type="ARBA" id="ARBA00023136"/>
    </source>
</evidence>
<feature type="binding site" evidence="10">
    <location>
        <position position="75"/>
    </location>
    <ligand>
        <name>Na(+)</name>
        <dbReference type="ChEBI" id="CHEBI:29101"/>
        <note>structural</note>
    </ligand>
</feature>
<organism evidence="11 12">
    <name type="scientific">Kroppenstedtia eburnea</name>
    <dbReference type="NCBI Taxonomy" id="714067"/>
    <lineage>
        <taxon>Bacteria</taxon>
        <taxon>Bacillati</taxon>
        <taxon>Bacillota</taxon>
        <taxon>Bacilli</taxon>
        <taxon>Bacillales</taxon>
        <taxon>Thermoactinomycetaceae</taxon>
        <taxon>Kroppenstedtia</taxon>
    </lineage>
</organism>
<keyword evidence="10" id="KW-0915">Sodium</keyword>
<protein>
    <recommendedName>
        <fullName evidence="10">Fluoride-specific ion channel FluC</fullName>
    </recommendedName>
</protein>
<evidence type="ECO:0000256" key="9">
    <source>
        <dbReference type="ARBA" id="ARBA00049940"/>
    </source>
</evidence>
<evidence type="ECO:0000256" key="1">
    <source>
        <dbReference type="ARBA" id="ARBA00004651"/>
    </source>
</evidence>
<feature type="transmembrane region" description="Helical" evidence="10">
    <location>
        <begin position="93"/>
        <end position="111"/>
    </location>
</feature>
<evidence type="ECO:0000256" key="4">
    <source>
        <dbReference type="ARBA" id="ARBA00022989"/>
    </source>
</evidence>
<evidence type="ECO:0000256" key="6">
    <source>
        <dbReference type="ARBA" id="ARBA00023303"/>
    </source>
</evidence>
<gene>
    <name evidence="10" type="primary">fluC</name>
    <name evidence="10" type="synonym">crcB</name>
    <name evidence="11" type="ORF">SAMN05421790_1017</name>
</gene>
<keyword evidence="12" id="KW-1185">Reference proteome</keyword>
<proteinExistence type="inferred from homology"/>
<dbReference type="Proteomes" id="UP000186795">
    <property type="component" value="Unassembled WGS sequence"/>
</dbReference>
<comment type="catalytic activity">
    <reaction evidence="8">
        <text>fluoride(in) = fluoride(out)</text>
        <dbReference type="Rhea" id="RHEA:76159"/>
        <dbReference type="ChEBI" id="CHEBI:17051"/>
    </reaction>
    <physiologicalReaction direction="left-to-right" evidence="8">
        <dbReference type="Rhea" id="RHEA:76160"/>
    </physiologicalReaction>
</comment>
<evidence type="ECO:0000256" key="10">
    <source>
        <dbReference type="HAMAP-Rule" id="MF_00454"/>
    </source>
</evidence>
<feature type="binding site" evidence="10">
    <location>
        <position position="72"/>
    </location>
    <ligand>
        <name>Na(+)</name>
        <dbReference type="ChEBI" id="CHEBI:29101"/>
        <note>structural</note>
    </ligand>
</feature>
<dbReference type="GO" id="GO:0046872">
    <property type="term" value="F:metal ion binding"/>
    <property type="evidence" value="ECO:0007669"/>
    <property type="project" value="UniProtKB-KW"/>
</dbReference>
<keyword evidence="2 10" id="KW-1003">Cell membrane</keyword>
<name>A0A1N7IK43_9BACL</name>
<keyword evidence="6 10" id="KW-0407">Ion channel</keyword>
<keyword evidence="10" id="KW-0406">Ion transport</keyword>
<feature type="transmembrane region" description="Helical" evidence="10">
    <location>
        <begin position="31"/>
        <end position="49"/>
    </location>
</feature>
<dbReference type="EMBL" id="FTOD01000001">
    <property type="protein sequence ID" value="SIS37459.1"/>
    <property type="molecule type" value="Genomic_DNA"/>
</dbReference>
<comment type="similarity">
    <text evidence="7 10">Belongs to the fluoride channel Fluc/FEX (TC 1.A.43) family.</text>
</comment>
<evidence type="ECO:0000256" key="3">
    <source>
        <dbReference type="ARBA" id="ARBA00022692"/>
    </source>
</evidence>
<reference evidence="12" key="1">
    <citation type="submission" date="2017-01" db="EMBL/GenBank/DDBJ databases">
        <authorList>
            <person name="Varghese N."/>
            <person name="Submissions S."/>
        </authorList>
    </citation>
    <scope>NUCLEOTIDE SEQUENCE [LARGE SCALE GENOMIC DNA]</scope>
    <source>
        <strain evidence="12">DSM 45196</strain>
    </source>
</reference>
<comment type="activity regulation">
    <text evidence="10">Na(+) is not transported, but it plays an essential structural role and its presence is essential for fluoride channel function.</text>
</comment>
<keyword evidence="10" id="KW-0479">Metal-binding</keyword>
<comment type="function">
    <text evidence="9 10">Fluoride-specific ion channel. Important for reducing fluoride concentration in the cell, thus reducing its toxicity.</text>
</comment>
<dbReference type="HAMAP" id="MF_00454">
    <property type="entry name" value="FluC"/>
    <property type="match status" value="1"/>
</dbReference>
<evidence type="ECO:0000256" key="2">
    <source>
        <dbReference type="ARBA" id="ARBA00022475"/>
    </source>
</evidence>
<dbReference type="OrthoDB" id="9799631at2"/>
<keyword evidence="4 10" id="KW-1133">Transmembrane helix</keyword>
<dbReference type="GO" id="GO:0140114">
    <property type="term" value="P:cellular detoxification of fluoride"/>
    <property type="evidence" value="ECO:0007669"/>
    <property type="project" value="UniProtKB-UniRule"/>
</dbReference>
<evidence type="ECO:0000313" key="12">
    <source>
        <dbReference type="Proteomes" id="UP000186795"/>
    </source>
</evidence>
<dbReference type="InterPro" id="IPR003691">
    <property type="entry name" value="FluC"/>
</dbReference>
<dbReference type="GO" id="GO:0062054">
    <property type="term" value="F:fluoride channel activity"/>
    <property type="evidence" value="ECO:0007669"/>
    <property type="project" value="UniProtKB-UniRule"/>
</dbReference>
<dbReference type="RefSeq" id="WP_076522701.1">
    <property type="nucleotide sequence ID" value="NZ_CP048103.1"/>
</dbReference>
<dbReference type="NCBIfam" id="TIGR00494">
    <property type="entry name" value="crcB"/>
    <property type="match status" value="1"/>
</dbReference>
<dbReference type="Pfam" id="PF02537">
    <property type="entry name" value="CRCB"/>
    <property type="match status" value="1"/>
</dbReference>
<dbReference type="PANTHER" id="PTHR28259">
    <property type="entry name" value="FLUORIDE EXPORT PROTEIN 1-RELATED"/>
    <property type="match status" value="1"/>
</dbReference>
<dbReference type="GO" id="GO:0005886">
    <property type="term" value="C:plasma membrane"/>
    <property type="evidence" value="ECO:0007669"/>
    <property type="project" value="UniProtKB-SubCell"/>
</dbReference>